<organism evidence="3 4">
    <name type="scientific">Saccharopolyspora griseoalba</name>
    <dbReference type="NCBI Taxonomy" id="1431848"/>
    <lineage>
        <taxon>Bacteria</taxon>
        <taxon>Bacillati</taxon>
        <taxon>Actinomycetota</taxon>
        <taxon>Actinomycetes</taxon>
        <taxon>Pseudonocardiales</taxon>
        <taxon>Pseudonocardiaceae</taxon>
        <taxon>Saccharopolyspora</taxon>
    </lineage>
</organism>
<feature type="transmembrane region" description="Helical" evidence="2">
    <location>
        <begin position="247"/>
        <end position="264"/>
    </location>
</feature>
<feature type="region of interest" description="Disordered" evidence="1">
    <location>
        <begin position="86"/>
        <end position="105"/>
    </location>
</feature>
<accession>A0ABW2LR00</accession>
<dbReference type="Pfam" id="PF19873">
    <property type="entry name" value="DUF6346"/>
    <property type="match status" value="1"/>
</dbReference>
<evidence type="ECO:0000256" key="2">
    <source>
        <dbReference type="SAM" id="Phobius"/>
    </source>
</evidence>
<keyword evidence="2" id="KW-0812">Transmembrane</keyword>
<evidence type="ECO:0000313" key="4">
    <source>
        <dbReference type="Proteomes" id="UP001596504"/>
    </source>
</evidence>
<feature type="compositionally biased region" description="Polar residues" evidence="1">
    <location>
        <begin position="88"/>
        <end position="100"/>
    </location>
</feature>
<proteinExistence type="predicted"/>
<keyword evidence="2" id="KW-0472">Membrane</keyword>
<gene>
    <name evidence="3" type="ORF">ACFQRI_20375</name>
</gene>
<name>A0ABW2LR00_9PSEU</name>
<protein>
    <submittedName>
        <fullName evidence="3">DUF6346 domain-containing protein</fullName>
    </submittedName>
</protein>
<feature type="transmembrane region" description="Helical" evidence="2">
    <location>
        <begin position="171"/>
        <end position="193"/>
    </location>
</feature>
<feature type="transmembrane region" description="Helical" evidence="2">
    <location>
        <begin position="199"/>
        <end position="220"/>
    </location>
</feature>
<evidence type="ECO:0000256" key="1">
    <source>
        <dbReference type="SAM" id="MobiDB-lite"/>
    </source>
</evidence>
<feature type="transmembrane region" description="Helical" evidence="2">
    <location>
        <begin position="128"/>
        <end position="150"/>
    </location>
</feature>
<keyword evidence="4" id="KW-1185">Reference proteome</keyword>
<feature type="transmembrane region" description="Helical" evidence="2">
    <location>
        <begin position="15"/>
        <end position="36"/>
    </location>
</feature>
<dbReference type="EMBL" id="JBHTCJ010000011">
    <property type="protein sequence ID" value="MFC7343768.1"/>
    <property type="molecule type" value="Genomic_DNA"/>
</dbReference>
<keyword evidence="2" id="KW-1133">Transmembrane helix</keyword>
<evidence type="ECO:0000313" key="3">
    <source>
        <dbReference type="EMBL" id="MFC7343768.1"/>
    </source>
</evidence>
<dbReference type="RefSeq" id="WP_380670989.1">
    <property type="nucleotide sequence ID" value="NZ_JBHTCJ010000011.1"/>
</dbReference>
<dbReference type="Proteomes" id="UP001596504">
    <property type="component" value="Unassembled WGS sequence"/>
</dbReference>
<comment type="caution">
    <text evidence="3">The sequence shown here is derived from an EMBL/GenBank/DDBJ whole genome shotgun (WGS) entry which is preliminary data.</text>
</comment>
<sequence length="308" mass="33006">MSAVEKSGRSGPGRFVYYVCQVLVRLVFALVLYTVFVVSGALASDGVVAKTGTAIATDCERVGPVSRSGLGWYWQCDAEITWSDGSKDTSSFTSSDLTPRNRTEPAPVAWREVDNSGHMITVERAKPFAGFGWAVTMPLFGAVLMGVELPRLQSVFADQWTRRRERTRMQLWEPAMLPLGWGLLIAGGLATAAPAVLPGMAVITILLGYCALAVALGVAINRRRQGLGEPPVLSPERREKLARVAKWLRGVGAAGVVLGVVVGFGNWLGVLGAVAIPLALVAFGQRMVLVTNRHRARFDGTVRNSAAS</sequence>
<reference evidence="4" key="1">
    <citation type="journal article" date="2019" name="Int. J. Syst. Evol. Microbiol.">
        <title>The Global Catalogue of Microorganisms (GCM) 10K type strain sequencing project: providing services to taxonomists for standard genome sequencing and annotation.</title>
        <authorList>
            <consortium name="The Broad Institute Genomics Platform"/>
            <consortium name="The Broad Institute Genome Sequencing Center for Infectious Disease"/>
            <person name="Wu L."/>
            <person name="Ma J."/>
        </authorList>
    </citation>
    <scope>NUCLEOTIDE SEQUENCE [LARGE SCALE GENOMIC DNA]</scope>
    <source>
        <strain evidence="4">WLHS5</strain>
    </source>
</reference>
<dbReference type="InterPro" id="IPR045927">
    <property type="entry name" value="DUF6346"/>
</dbReference>
<feature type="transmembrane region" description="Helical" evidence="2">
    <location>
        <begin position="270"/>
        <end position="289"/>
    </location>
</feature>